<feature type="transmembrane region" description="Helical" evidence="1">
    <location>
        <begin position="139"/>
        <end position="162"/>
    </location>
</feature>
<gene>
    <name evidence="3" type="ORF">SARC_02526</name>
</gene>
<name>A0A0L0GAM1_9EUKA</name>
<sequence>MVVGFWYVALISQPVPSYSFIEACMGRFLPFLFIAYMLYLYGGKTAIPPPTHMLERFALYWFPAWFFVHMNYLTFIFPDEDITGGEQVVTDDGGIAVVQPPVSWNPLAITLMVAACSIALFLLYKLFRAIWRSGRTLPYLTGYISALAVLILFAVAVSSQYFVHLHHYQLGMAIWPITAFSMGPAAFAQSIMAGLYIQGVARWGFGSTFTYTGYRPKTPDFVGNITISNETTDGALVEWPAANYTIAPVYSVVVNTIEMCRVTDTQCRISGLLPGLSYHVCVRNVVEGYEGSCEGNQRFNTTAAPDL</sequence>
<evidence type="ECO:0000313" key="4">
    <source>
        <dbReference type="Proteomes" id="UP000054560"/>
    </source>
</evidence>
<dbReference type="OrthoDB" id="441660at2759"/>
<evidence type="ECO:0000313" key="3">
    <source>
        <dbReference type="EMBL" id="KNC85303.1"/>
    </source>
</evidence>
<accession>A0A0L0GAM1</accession>
<dbReference type="CDD" id="cd00063">
    <property type="entry name" value="FN3"/>
    <property type="match status" value="1"/>
</dbReference>
<dbReference type="InterPro" id="IPR051957">
    <property type="entry name" value="CRISP-LCCL_domain"/>
</dbReference>
<dbReference type="GeneID" id="25903030"/>
<dbReference type="InterPro" id="IPR036116">
    <property type="entry name" value="FN3_sf"/>
</dbReference>
<feature type="domain" description="Fibronectin type-III" evidence="2">
    <location>
        <begin position="219"/>
        <end position="291"/>
    </location>
</feature>
<feature type="transmembrane region" description="Helical" evidence="1">
    <location>
        <begin position="107"/>
        <end position="127"/>
    </location>
</feature>
<keyword evidence="4" id="KW-1185">Reference proteome</keyword>
<evidence type="ECO:0000256" key="1">
    <source>
        <dbReference type="SAM" id="Phobius"/>
    </source>
</evidence>
<feature type="transmembrane region" description="Helical" evidence="1">
    <location>
        <begin position="174"/>
        <end position="197"/>
    </location>
</feature>
<feature type="transmembrane region" description="Helical" evidence="1">
    <location>
        <begin position="57"/>
        <end position="77"/>
    </location>
</feature>
<reference evidence="3 4" key="1">
    <citation type="submission" date="2011-02" db="EMBL/GenBank/DDBJ databases">
        <title>The Genome Sequence of Sphaeroforma arctica JP610.</title>
        <authorList>
            <consortium name="The Broad Institute Genome Sequencing Platform"/>
            <person name="Russ C."/>
            <person name="Cuomo C."/>
            <person name="Young S.K."/>
            <person name="Zeng Q."/>
            <person name="Gargeya S."/>
            <person name="Alvarado L."/>
            <person name="Berlin A."/>
            <person name="Chapman S.B."/>
            <person name="Chen Z."/>
            <person name="Freedman E."/>
            <person name="Gellesch M."/>
            <person name="Goldberg J."/>
            <person name="Griggs A."/>
            <person name="Gujja S."/>
            <person name="Heilman E."/>
            <person name="Heiman D."/>
            <person name="Howarth C."/>
            <person name="Mehta T."/>
            <person name="Neiman D."/>
            <person name="Pearson M."/>
            <person name="Roberts A."/>
            <person name="Saif S."/>
            <person name="Shea T."/>
            <person name="Shenoy N."/>
            <person name="Sisk P."/>
            <person name="Stolte C."/>
            <person name="Sykes S."/>
            <person name="White J."/>
            <person name="Yandava C."/>
            <person name="Burger G."/>
            <person name="Gray M.W."/>
            <person name="Holland P.W.H."/>
            <person name="King N."/>
            <person name="Lang F.B.F."/>
            <person name="Roger A.J."/>
            <person name="Ruiz-Trillo I."/>
            <person name="Haas B."/>
            <person name="Nusbaum C."/>
            <person name="Birren B."/>
        </authorList>
    </citation>
    <scope>NUCLEOTIDE SEQUENCE [LARGE SCALE GENOMIC DNA]</scope>
    <source>
        <strain evidence="3 4">JP610</strain>
    </source>
</reference>
<dbReference type="SUPFAM" id="SSF49265">
    <property type="entry name" value="Fibronectin type III"/>
    <property type="match status" value="1"/>
</dbReference>
<keyword evidence="1" id="KW-1133">Transmembrane helix</keyword>
<organism evidence="3 4">
    <name type="scientific">Sphaeroforma arctica JP610</name>
    <dbReference type="NCBI Taxonomy" id="667725"/>
    <lineage>
        <taxon>Eukaryota</taxon>
        <taxon>Ichthyosporea</taxon>
        <taxon>Ichthyophonida</taxon>
        <taxon>Sphaeroforma</taxon>
    </lineage>
</organism>
<keyword evidence="1" id="KW-0472">Membrane</keyword>
<protein>
    <recommendedName>
        <fullName evidence="2">Fibronectin type-III domain-containing protein</fullName>
    </recommendedName>
</protein>
<dbReference type="EMBL" id="KQ241710">
    <property type="protein sequence ID" value="KNC85303.1"/>
    <property type="molecule type" value="Genomic_DNA"/>
</dbReference>
<dbReference type="AlphaFoldDB" id="A0A0L0GAM1"/>
<proteinExistence type="predicted"/>
<dbReference type="PANTHER" id="PTHR31331:SF1">
    <property type="entry name" value="CYSTEINE RICH SECRETORY PROTEIN LCCL DOMAIN CONTAINING 2"/>
    <property type="match status" value="1"/>
</dbReference>
<keyword evidence="1" id="KW-0812">Transmembrane</keyword>
<evidence type="ECO:0000259" key="2">
    <source>
        <dbReference type="SMART" id="SM00060"/>
    </source>
</evidence>
<dbReference type="PANTHER" id="PTHR31331">
    <property type="entry name" value="LCCL DOMAIN PROTEIN (AFU_ORTHOLOGUE AFUA_5G08630)"/>
    <property type="match status" value="1"/>
</dbReference>
<dbReference type="InterPro" id="IPR003961">
    <property type="entry name" value="FN3_dom"/>
</dbReference>
<dbReference type="RefSeq" id="XP_014159205.1">
    <property type="nucleotide sequence ID" value="XM_014303730.1"/>
</dbReference>
<dbReference type="Proteomes" id="UP000054560">
    <property type="component" value="Unassembled WGS sequence"/>
</dbReference>
<feature type="transmembrane region" description="Helical" evidence="1">
    <location>
        <begin position="20"/>
        <end position="41"/>
    </location>
</feature>
<dbReference type="SMART" id="SM00060">
    <property type="entry name" value="FN3"/>
    <property type="match status" value="1"/>
</dbReference>